<proteinExistence type="predicted"/>
<protein>
    <submittedName>
        <fullName evidence="1">Antenna protein</fullName>
    </submittedName>
</protein>
<evidence type="ECO:0000313" key="1">
    <source>
        <dbReference type="EMBL" id="ADO99534.1"/>
    </source>
</evidence>
<dbReference type="RefSeq" id="YP_004323856.1">
    <property type="nucleotide sequence ID" value="NC_015286.1"/>
</dbReference>
<gene>
    <name evidence="1" type="primary">cpeT</name>
    <name evidence="1" type="ORF">Syn19_018</name>
</gene>
<reference evidence="1 2" key="1">
    <citation type="journal article" date="2010" name="Environ. Microbiol.">
        <title>Genomic analysis of oceanic cyanobacterial myoviruses compared with T4-like myoviruses from diverse hosts and environments.</title>
        <authorList>
            <person name="Sullivan M.B."/>
            <person name="Huang K.H."/>
            <person name="Ignacio-Espinoza J.C."/>
            <person name="Berlin A.M."/>
            <person name="Kelly L."/>
            <person name="Weigele P.R."/>
            <person name="DeFrancesco A.S."/>
            <person name="Kern S.E."/>
            <person name="Thompson L.R."/>
            <person name="Young S."/>
            <person name="Yandava C."/>
            <person name="Fu R."/>
            <person name="Krastins B."/>
            <person name="Chase M."/>
            <person name="Sarracino D."/>
            <person name="Osburne M.S."/>
            <person name="Henn M.R."/>
            <person name="Chisholm S.W."/>
        </authorList>
    </citation>
    <scope>NUCLEOTIDE SEQUENCE [LARGE SCALE GENOMIC DNA]</scope>
    <source>
        <strain evidence="1">Syn19</strain>
    </source>
</reference>
<evidence type="ECO:0000313" key="2">
    <source>
        <dbReference type="Proteomes" id="UP000006535"/>
    </source>
</evidence>
<dbReference type="GeneID" id="10328546"/>
<dbReference type="GO" id="GO:0016829">
    <property type="term" value="F:lyase activity"/>
    <property type="evidence" value="ECO:0007669"/>
    <property type="project" value="InterPro"/>
</dbReference>
<dbReference type="InterPro" id="IPR010404">
    <property type="entry name" value="CpcT/CpeT"/>
</dbReference>
<organism evidence="1 2">
    <name type="scientific">Synechococcus phage Syn19</name>
    <dbReference type="NCBI Taxonomy" id="445684"/>
    <lineage>
        <taxon>Viruses</taxon>
        <taxon>Duplodnaviria</taxon>
        <taxon>Heunggongvirae</taxon>
        <taxon>Uroviricota</taxon>
        <taxon>Caudoviricetes</taxon>
        <taxon>Pantevenvirales</taxon>
        <taxon>Kyanoviridae</taxon>
        <taxon>Pontusvirus</taxon>
        <taxon>Pontusvirus syn19</taxon>
    </lineage>
</organism>
<dbReference type="InterPro" id="IPR038672">
    <property type="entry name" value="CpcT/CpeT_sf"/>
</dbReference>
<accession>E3SPY8</accession>
<dbReference type="KEGG" id="vg:10328546"/>
<dbReference type="EMBL" id="GU071106">
    <property type="protein sequence ID" value="ADO99534.1"/>
    <property type="molecule type" value="Genomic_DNA"/>
</dbReference>
<dbReference type="Pfam" id="PF06206">
    <property type="entry name" value="CpeT"/>
    <property type="match status" value="2"/>
</dbReference>
<keyword evidence="2" id="KW-1185">Reference proteome</keyword>
<dbReference type="Proteomes" id="UP000006535">
    <property type="component" value="Segment"/>
</dbReference>
<sequence>MVQKMSFESYLLGHWTNVSQAQSDPLLFSSVELVWDRIPGGLRSKNFYRKTPNSPYRERYHKINQVSDTKVIVENYHTDWTRSENCDMMFVYNGEQWIGSVVGDSCISSDGNRVHSEMKLFGSKIHTCDQGYDSDGNMIWGSKNPYKFKRMGE</sequence>
<dbReference type="OrthoDB" id="14354at10239"/>
<dbReference type="Gene3D" id="2.40.128.590">
    <property type="entry name" value="CpcT/CpeT domain"/>
    <property type="match status" value="2"/>
</dbReference>
<name>E3SPY8_9CAUD</name>
<dbReference type="CDD" id="cd16338">
    <property type="entry name" value="CpcT"/>
    <property type="match status" value="1"/>
</dbReference>